<dbReference type="OrthoDB" id="5672604at2"/>
<gene>
    <name evidence="5" type="ORF">FJM51_14945</name>
</gene>
<name>A0A501WJ96_9RHOB</name>
<dbReference type="InterPro" id="IPR050748">
    <property type="entry name" value="Glycosyltrans_8_dom-fam"/>
</dbReference>
<keyword evidence="3" id="KW-0479">Metal-binding</keyword>
<dbReference type="AlphaFoldDB" id="A0A501WJ96"/>
<evidence type="ECO:0000256" key="4">
    <source>
        <dbReference type="SAM" id="MobiDB-lite"/>
    </source>
</evidence>
<dbReference type="InterPro" id="IPR029044">
    <property type="entry name" value="Nucleotide-diphossugar_trans"/>
</dbReference>
<reference evidence="5 6" key="1">
    <citation type="submission" date="2019-06" db="EMBL/GenBank/DDBJ databases">
        <title>A novel bacterium of genus Amaricoccus, isolated from marine sediment.</title>
        <authorList>
            <person name="Huang H."/>
            <person name="Mo K."/>
            <person name="Hu Y."/>
        </authorList>
    </citation>
    <scope>NUCLEOTIDE SEQUENCE [LARGE SCALE GENOMIC DNA]</scope>
    <source>
        <strain evidence="5 6">HB172011</strain>
    </source>
</reference>
<keyword evidence="1" id="KW-0328">Glycosyltransferase</keyword>
<sequence>MRKTPNDYGRTRTSAPRLPAVPALDNSGPRALRSPANSRGDGRRGEREVTVTIELAAGDAPKSDKAIVFACDANYAPFAWFAAARIAALSPGRDFDICLAATEPLTAPAGLAIGARICRIGTGDAFAALCRDTRRTGAAYLRYALPRALGRDYRRILYLDADIFPQAGDLSALLDIDLLGHAVGAVRDNSQWRTPSRRPRSFGRLGLPWAPYFNSGVLLIDTAAYEAAGVLDRALALGAEYPPERIGLDQELINATLRGDWAELSPVWNWQYTWASRLLEGMVCANLVHFIGHRKPWTHDGGELPPRFRRAYRAFLATHFPDRPPIGPDGMLPHRNPVFLYQLYLKHLVSTWPMIAYLSRFPDELTALEPD</sequence>
<evidence type="ECO:0000256" key="1">
    <source>
        <dbReference type="ARBA" id="ARBA00022676"/>
    </source>
</evidence>
<evidence type="ECO:0000256" key="3">
    <source>
        <dbReference type="ARBA" id="ARBA00022723"/>
    </source>
</evidence>
<evidence type="ECO:0000256" key="2">
    <source>
        <dbReference type="ARBA" id="ARBA00022679"/>
    </source>
</evidence>
<dbReference type="Pfam" id="PF01501">
    <property type="entry name" value="Glyco_transf_8"/>
    <property type="match status" value="1"/>
</dbReference>
<keyword evidence="2 5" id="KW-0808">Transferase</keyword>
<dbReference type="Gene3D" id="3.90.550.10">
    <property type="entry name" value="Spore Coat Polysaccharide Biosynthesis Protein SpsA, Chain A"/>
    <property type="match status" value="1"/>
</dbReference>
<dbReference type="CDD" id="cd04194">
    <property type="entry name" value="GT8_A4GalT_like"/>
    <property type="match status" value="1"/>
</dbReference>
<dbReference type="GO" id="GO:0046872">
    <property type="term" value="F:metal ion binding"/>
    <property type="evidence" value="ECO:0007669"/>
    <property type="project" value="UniProtKB-KW"/>
</dbReference>
<dbReference type="PANTHER" id="PTHR13778:SF47">
    <property type="entry name" value="LIPOPOLYSACCHARIDE 1,3-GALACTOSYLTRANSFERASE"/>
    <property type="match status" value="1"/>
</dbReference>
<feature type="region of interest" description="Disordered" evidence="4">
    <location>
        <begin position="1"/>
        <end position="47"/>
    </location>
</feature>
<evidence type="ECO:0000313" key="5">
    <source>
        <dbReference type="EMBL" id="TPE49418.1"/>
    </source>
</evidence>
<dbReference type="EMBL" id="VFRP01000015">
    <property type="protein sequence ID" value="TPE49418.1"/>
    <property type="molecule type" value="Genomic_DNA"/>
</dbReference>
<accession>A0A501WJ96</accession>
<dbReference type="PANTHER" id="PTHR13778">
    <property type="entry name" value="GLYCOSYLTRANSFERASE 8 DOMAIN-CONTAINING PROTEIN"/>
    <property type="match status" value="1"/>
</dbReference>
<dbReference type="InterPro" id="IPR002495">
    <property type="entry name" value="Glyco_trans_8"/>
</dbReference>
<organism evidence="5 6">
    <name type="scientific">Amaricoccus solimangrovi</name>
    <dbReference type="NCBI Taxonomy" id="2589815"/>
    <lineage>
        <taxon>Bacteria</taxon>
        <taxon>Pseudomonadati</taxon>
        <taxon>Pseudomonadota</taxon>
        <taxon>Alphaproteobacteria</taxon>
        <taxon>Rhodobacterales</taxon>
        <taxon>Paracoccaceae</taxon>
        <taxon>Amaricoccus</taxon>
    </lineage>
</organism>
<evidence type="ECO:0000313" key="6">
    <source>
        <dbReference type="Proteomes" id="UP000319255"/>
    </source>
</evidence>
<comment type="caution">
    <text evidence="5">The sequence shown here is derived from an EMBL/GenBank/DDBJ whole genome shotgun (WGS) entry which is preliminary data.</text>
</comment>
<keyword evidence="6" id="KW-1185">Reference proteome</keyword>
<protein>
    <submittedName>
        <fullName evidence="5">Glycosyltransferase family 8 protein</fullName>
    </submittedName>
</protein>
<dbReference type="Proteomes" id="UP000319255">
    <property type="component" value="Unassembled WGS sequence"/>
</dbReference>
<dbReference type="GO" id="GO:0016757">
    <property type="term" value="F:glycosyltransferase activity"/>
    <property type="evidence" value="ECO:0007669"/>
    <property type="project" value="UniProtKB-KW"/>
</dbReference>
<proteinExistence type="predicted"/>
<dbReference type="SUPFAM" id="SSF53448">
    <property type="entry name" value="Nucleotide-diphospho-sugar transferases"/>
    <property type="match status" value="1"/>
</dbReference>